<feature type="compositionally biased region" description="Basic and acidic residues" evidence="14">
    <location>
        <begin position="383"/>
        <end position="392"/>
    </location>
</feature>
<feature type="region of interest" description="Disordered" evidence="14">
    <location>
        <begin position="104"/>
        <end position="192"/>
    </location>
</feature>
<evidence type="ECO:0000256" key="2">
    <source>
        <dbReference type="ARBA" id="ARBA00004123"/>
    </source>
</evidence>
<dbReference type="PROSITE" id="PS51184">
    <property type="entry name" value="JMJC"/>
    <property type="match status" value="1"/>
</dbReference>
<dbReference type="CDD" id="cd02208">
    <property type="entry name" value="cupin_RmlC-like"/>
    <property type="match status" value="1"/>
</dbReference>
<evidence type="ECO:0000256" key="10">
    <source>
        <dbReference type="ARBA" id="ARBA00023163"/>
    </source>
</evidence>
<protein>
    <recommendedName>
        <fullName evidence="19">Lysine-specific demethylase JMJ25-like</fullName>
    </recommendedName>
</protein>
<name>A0AAV9KE94_9SOLN</name>
<dbReference type="InterPro" id="IPR018866">
    <property type="entry name" value="Znf-4CXXC_R1"/>
</dbReference>
<feature type="compositionally biased region" description="Basic and acidic residues" evidence="14">
    <location>
        <begin position="128"/>
        <end position="142"/>
    </location>
</feature>
<accession>A0AAV9KE94</accession>
<comment type="subcellular location">
    <subcellularLocation>
        <location evidence="2">Nucleus</location>
    </subcellularLocation>
</comment>
<feature type="region of interest" description="Disordered" evidence="14">
    <location>
        <begin position="570"/>
        <end position="594"/>
    </location>
</feature>
<feature type="compositionally biased region" description="Basic and acidic residues" evidence="14">
    <location>
        <begin position="368"/>
        <end position="377"/>
    </location>
</feature>
<evidence type="ECO:0000259" key="15">
    <source>
        <dbReference type="PROSITE" id="PS50089"/>
    </source>
</evidence>
<evidence type="ECO:0000256" key="8">
    <source>
        <dbReference type="ARBA" id="ARBA00023004"/>
    </source>
</evidence>
<dbReference type="Gene3D" id="2.60.120.650">
    <property type="entry name" value="Cupin"/>
    <property type="match status" value="1"/>
</dbReference>
<dbReference type="PANTHER" id="PTHR12549">
    <property type="entry name" value="JMJC DOMAIN-CONTAINING HISTONE DEMETHYLATION PROTEIN"/>
    <property type="match status" value="1"/>
</dbReference>
<feature type="compositionally biased region" description="Basic residues" evidence="14">
    <location>
        <begin position="304"/>
        <end position="316"/>
    </location>
</feature>
<feature type="compositionally biased region" description="Polar residues" evidence="14">
    <location>
        <begin position="10"/>
        <end position="32"/>
    </location>
</feature>
<feature type="domain" description="JmjC" evidence="16">
    <location>
        <begin position="1058"/>
        <end position="1288"/>
    </location>
</feature>
<evidence type="ECO:0000313" key="17">
    <source>
        <dbReference type="EMBL" id="KAK4711453.1"/>
    </source>
</evidence>
<keyword evidence="9" id="KW-0805">Transcription regulation</keyword>
<comment type="caution">
    <text evidence="17">The sequence shown here is derived from an EMBL/GenBank/DDBJ whole genome shotgun (WGS) entry which is preliminary data.</text>
</comment>
<dbReference type="InterPro" id="IPR001841">
    <property type="entry name" value="Znf_RING"/>
</dbReference>
<reference evidence="17 18" key="1">
    <citation type="submission" date="2023-10" db="EMBL/GenBank/DDBJ databases">
        <title>Genome-Wide Identification Analysis in wild type Solanum Pinnatisectum Reveals Some Genes Defensing Phytophthora Infestans.</title>
        <authorList>
            <person name="Sun C."/>
        </authorList>
    </citation>
    <scope>NUCLEOTIDE SEQUENCE [LARGE SCALE GENOMIC DNA]</scope>
    <source>
        <strain evidence="17">LQN</strain>
        <tissue evidence="17">Leaf</tissue>
    </source>
</reference>
<dbReference type="GO" id="GO:0003712">
    <property type="term" value="F:transcription coregulator activity"/>
    <property type="evidence" value="ECO:0007669"/>
    <property type="project" value="TreeGrafter"/>
</dbReference>
<keyword evidence="5 13" id="KW-0863">Zinc-finger</keyword>
<feature type="region of interest" description="Disordered" evidence="14">
    <location>
        <begin position="67"/>
        <end position="90"/>
    </location>
</feature>
<proteinExistence type="inferred from homology"/>
<dbReference type="PROSITE" id="PS50089">
    <property type="entry name" value="ZF_RING_2"/>
    <property type="match status" value="1"/>
</dbReference>
<dbReference type="InterPro" id="IPR003347">
    <property type="entry name" value="JmjC_dom"/>
</dbReference>
<comment type="function">
    <text evidence="12">May function as histone H3 lysine demethylase and be involved in regulation of gene expression.</text>
</comment>
<feature type="compositionally biased region" description="Basic and acidic residues" evidence="14">
    <location>
        <begin position="492"/>
        <end position="502"/>
    </location>
</feature>
<sequence>MATLVVKQGPLSSQNQDTPGMRNQDTPGMRNQSRVFRKRKFILNRDEEELEKDNAAASVLNVTELPNKKPKLCSEPGASHGKRTVSEHTNVAIRKEDALLSGGSAEKVKTAEKPKRNMVKSHLRTKTVAKEKMTVKESEGSHSRITSKGYHRSAEKTLSSKIWDELVGDDEEEESEEEEEQEEDEEYFPGSLTNFQMPLKEALNNLRNSEKLLRTCTKGKILRSGPMRNKGNDEEKYEPSQCKDRLKLSTATKIVLLRGNSQTKRMPDKVNLEQPPGTSRKKMTHKGDNTMNMVEFGSEEKQGVCKKKPTLPKVGKKMPGTREIQGSENKRRVPAILNGEQCLGTSNKKKIPRGESTMEKVDESEDEWKEKPSLSKDGKKKQGIHEKDAENKRISVRRATASFKRYGNDYYIGEWEDDTDEYEVFPLSDGHHIPSNARNQGSDVSPESKPKNSLKNIIKNSGKLPVCSSFPSWAPAKLNGEQCLGTSSKKKSPQEDGTMDKMDENDDDWNMCKEKSNLSKDGKKKQRIYEKDAENKRTSVRRAAASVKRYDHDYHVDEWEDDTEEYEVWHHTPSNTRSQRSEVSHESEPKDSLRDIMNNSVKLSACSSLPSSSSSSGSTISRNGIDRSKNVKVNCHQCRRSDRRTVVPCTKCKEKFYCIKCIREWYPELEEEEVSEACPYCRGKCNCNWCLHSSGMLKTSRRDLTDREKIKHLQYLIIKLLPFLKEIHQEQIQEMETESSIRGVSSSSIDIKQSLCHNEERVYCNNCSTSIVDLHRSCPDCSFELCISCCQELREGKFPGNSKKAVVQYPNIGYDYMHGGDAEPESSDDKEIPQDQNKPITWVANYDGNIMCAPVAIGGCGNFVLELKHLLPKNWISTLEAKAERILIQCNFSEMISQPICRMDDPELLHRAASRVGSDDNYLYFPTAKDAMEDDALLHFRRHWAKGEPVIVQNVLAHTSGLSWEPMVMWRALCEGTDSKILTSMSEVKAIDCLADCQVPINTRKFFKGYTEGRRYENLWPEMLKLKDWPPSDKFENLLPRHCDEFISALPFQEYTDPRIGILNLAVKLPAGVIKPDLGPKTYIAYGVTKELGRGDSVTKLHCDMSDAINILTHTADMAITDEQQSAIEIVKQRHRAQDERERLKCEADEYPMKMSSDIRREEKTSDDSEKTGGALWDIFRREDVPKLNEYLLKHAKEFRHTFCCPVDQVFHPIHDQSFYLTLEHKRKLKEEFGIEPWTFEQRLGEAVFIPAGCPHQVRNLKSCTKVAADFVSPENIRECFRLTAEFRTLPKGHKAREDKLEIKKMVIHAINQVVTDLEQLTYIV</sequence>
<feature type="compositionally biased region" description="Low complexity" evidence="14">
    <location>
        <begin position="605"/>
        <end position="621"/>
    </location>
</feature>
<feature type="compositionally biased region" description="Polar residues" evidence="14">
    <location>
        <begin position="436"/>
        <end position="455"/>
    </location>
</feature>
<dbReference type="PANTHER" id="PTHR12549:SF37">
    <property type="entry name" value="LYSINE-SPECIFIC DEMETHYLASE JMJ26"/>
    <property type="match status" value="1"/>
</dbReference>
<evidence type="ECO:0000313" key="18">
    <source>
        <dbReference type="Proteomes" id="UP001311915"/>
    </source>
</evidence>
<dbReference type="GO" id="GO:0006357">
    <property type="term" value="P:regulation of transcription by RNA polymerase II"/>
    <property type="evidence" value="ECO:0007669"/>
    <property type="project" value="TreeGrafter"/>
</dbReference>
<dbReference type="InterPro" id="IPR045109">
    <property type="entry name" value="LSDs-like"/>
</dbReference>
<dbReference type="GO" id="GO:0032454">
    <property type="term" value="F:histone H3K9 demethylase activity"/>
    <property type="evidence" value="ECO:0007669"/>
    <property type="project" value="InterPro"/>
</dbReference>
<keyword evidence="7" id="KW-0560">Oxidoreductase</keyword>
<keyword evidence="6" id="KW-0862">Zinc</keyword>
<keyword evidence="8" id="KW-0408">Iron</keyword>
<comment type="cofactor">
    <cofactor evidence="1">
        <name>Fe(2+)</name>
        <dbReference type="ChEBI" id="CHEBI:29033"/>
    </cofactor>
</comment>
<keyword evidence="10" id="KW-0804">Transcription</keyword>
<comment type="similarity">
    <text evidence="3">Belongs to the JARID1 histone demethylase family.</text>
</comment>
<feature type="compositionally biased region" description="Basic and acidic residues" evidence="14">
    <location>
        <begin position="510"/>
        <end position="537"/>
    </location>
</feature>
<evidence type="ECO:0000256" key="4">
    <source>
        <dbReference type="ARBA" id="ARBA00022723"/>
    </source>
</evidence>
<evidence type="ECO:0000256" key="7">
    <source>
        <dbReference type="ARBA" id="ARBA00023002"/>
    </source>
</evidence>
<dbReference type="Pfam" id="PF02373">
    <property type="entry name" value="JmjC"/>
    <property type="match status" value="1"/>
</dbReference>
<evidence type="ECO:0000256" key="1">
    <source>
        <dbReference type="ARBA" id="ARBA00001954"/>
    </source>
</evidence>
<dbReference type="SMART" id="SM00558">
    <property type="entry name" value="JmjC"/>
    <property type="match status" value="1"/>
</dbReference>
<dbReference type="EMBL" id="JAWPEI010000011">
    <property type="protein sequence ID" value="KAK4711453.1"/>
    <property type="molecule type" value="Genomic_DNA"/>
</dbReference>
<evidence type="ECO:0000256" key="9">
    <source>
        <dbReference type="ARBA" id="ARBA00023015"/>
    </source>
</evidence>
<keyword evidence="4" id="KW-0479">Metal-binding</keyword>
<feature type="domain" description="RING-type" evidence="15">
    <location>
        <begin position="635"/>
        <end position="682"/>
    </location>
</feature>
<feature type="region of interest" description="Disordered" evidence="14">
    <location>
        <begin position="477"/>
        <end position="546"/>
    </location>
</feature>
<dbReference type="GO" id="GO:0000118">
    <property type="term" value="C:histone deacetylase complex"/>
    <property type="evidence" value="ECO:0007669"/>
    <property type="project" value="TreeGrafter"/>
</dbReference>
<keyword evidence="18" id="KW-1185">Reference proteome</keyword>
<feature type="region of interest" description="Disordered" evidence="14">
    <location>
        <begin position="217"/>
        <end position="243"/>
    </location>
</feature>
<dbReference type="GO" id="GO:0000785">
    <property type="term" value="C:chromatin"/>
    <property type="evidence" value="ECO:0007669"/>
    <property type="project" value="TreeGrafter"/>
</dbReference>
<evidence type="ECO:0000256" key="12">
    <source>
        <dbReference type="ARBA" id="ARBA00060112"/>
    </source>
</evidence>
<feature type="compositionally biased region" description="Basic and acidic residues" evidence="14">
    <location>
        <begin position="106"/>
        <end position="115"/>
    </location>
</feature>
<dbReference type="FunFam" id="2.60.120.650:FF:000026">
    <property type="entry name" value="Transcription factor jumonji domain-containing protein"/>
    <property type="match status" value="1"/>
</dbReference>
<feature type="compositionally biased region" description="Basic and acidic residues" evidence="14">
    <location>
        <begin position="230"/>
        <end position="243"/>
    </location>
</feature>
<feature type="region of interest" description="Disordered" evidence="14">
    <location>
        <begin position="257"/>
        <end position="392"/>
    </location>
</feature>
<feature type="region of interest" description="Disordered" evidence="14">
    <location>
        <begin position="1"/>
        <end position="32"/>
    </location>
</feature>
<feature type="region of interest" description="Disordered" evidence="14">
    <location>
        <begin position="425"/>
        <end position="455"/>
    </location>
</feature>
<dbReference type="SUPFAM" id="SSF51197">
    <property type="entry name" value="Clavaminate synthase-like"/>
    <property type="match status" value="1"/>
</dbReference>
<evidence type="ECO:0000256" key="13">
    <source>
        <dbReference type="PROSITE-ProRule" id="PRU00175"/>
    </source>
</evidence>
<gene>
    <name evidence="17" type="ORF">R3W88_005966</name>
</gene>
<evidence type="ECO:0000256" key="3">
    <source>
        <dbReference type="ARBA" id="ARBA00006801"/>
    </source>
</evidence>
<feature type="compositionally biased region" description="Basic and acidic residues" evidence="14">
    <location>
        <begin position="579"/>
        <end position="594"/>
    </location>
</feature>
<feature type="compositionally biased region" description="Acidic residues" evidence="14">
    <location>
        <begin position="166"/>
        <end position="187"/>
    </location>
</feature>
<organism evidence="17 18">
    <name type="scientific">Solanum pinnatisectum</name>
    <name type="common">tansyleaf nightshade</name>
    <dbReference type="NCBI Taxonomy" id="50273"/>
    <lineage>
        <taxon>Eukaryota</taxon>
        <taxon>Viridiplantae</taxon>
        <taxon>Streptophyta</taxon>
        <taxon>Embryophyta</taxon>
        <taxon>Tracheophyta</taxon>
        <taxon>Spermatophyta</taxon>
        <taxon>Magnoliopsida</taxon>
        <taxon>eudicotyledons</taxon>
        <taxon>Gunneridae</taxon>
        <taxon>Pentapetalae</taxon>
        <taxon>asterids</taxon>
        <taxon>lamiids</taxon>
        <taxon>Solanales</taxon>
        <taxon>Solanaceae</taxon>
        <taxon>Solanoideae</taxon>
        <taxon>Solaneae</taxon>
        <taxon>Solanum</taxon>
    </lineage>
</organism>
<evidence type="ECO:0000256" key="6">
    <source>
        <dbReference type="ARBA" id="ARBA00022833"/>
    </source>
</evidence>
<evidence type="ECO:0000256" key="14">
    <source>
        <dbReference type="SAM" id="MobiDB-lite"/>
    </source>
</evidence>
<evidence type="ECO:0008006" key="19">
    <source>
        <dbReference type="Google" id="ProtNLM"/>
    </source>
</evidence>
<dbReference type="Proteomes" id="UP001311915">
    <property type="component" value="Unassembled WGS sequence"/>
</dbReference>
<evidence type="ECO:0000256" key="11">
    <source>
        <dbReference type="ARBA" id="ARBA00023242"/>
    </source>
</evidence>
<dbReference type="GO" id="GO:0031490">
    <property type="term" value="F:chromatin DNA binding"/>
    <property type="evidence" value="ECO:0007669"/>
    <property type="project" value="TreeGrafter"/>
</dbReference>
<evidence type="ECO:0000259" key="16">
    <source>
        <dbReference type="PROSITE" id="PS51184"/>
    </source>
</evidence>
<feature type="compositionally biased region" description="Basic and acidic residues" evidence="14">
    <location>
        <begin position="352"/>
        <end position="361"/>
    </location>
</feature>
<feature type="compositionally biased region" description="Basic residues" evidence="14">
    <location>
        <begin position="116"/>
        <end position="127"/>
    </location>
</feature>
<evidence type="ECO:0000256" key="5">
    <source>
        <dbReference type="ARBA" id="ARBA00022771"/>
    </source>
</evidence>
<dbReference type="GO" id="GO:0016491">
    <property type="term" value="F:oxidoreductase activity"/>
    <property type="evidence" value="ECO:0007669"/>
    <property type="project" value="UniProtKB-KW"/>
</dbReference>
<keyword evidence="11" id="KW-0539">Nucleus</keyword>
<dbReference type="Pfam" id="PF10497">
    <property type="entry name" value="zf-4CXXC_R1"/>
    <property type="match status" value="1"/>
</dbReference>
<dbReference type="GO" id="GO:0008270">
    <property type="term" value="F:zinc ion binding"/>
    <property type="evidence" value="ECO:0007669"/>
    <property type="project" value="UniProtKB-KW"/>
</dbReference>
<feature type="region of interest" description="Disordered" evidence="14">
    <location>
        <begin position="605"/>
        <end position="624"/>
    </location>
</feature>